<feature type="compositionally biased region" description="Basic residues" evidence="2">
    <location>
        <begin position="60"/>
        <end position="74"/>
    </location>
</feature>
<comment type="caution">
    <text evidence="3">The sequence shown here is derived from an EMBL/GenBank/DDBJ whole genome shotgun (WGS) entry which is preliminary data.</text>
</comment>
<organism evidence="3 4">
    <name type="scientific">Phytophthora citrophthora</name>
    <dbReference type="NCBI Taxonomy" id="4793"/>
    <lineage>
        <taxon>Eukaryota</taxon>
        <taxon>Sar</taxon>
        <taxon>Stramenopiles</taxon>
        <taxon>Oomycota</taxon>
        <taxon>Peronosporomycetes</taxon>
        <taxon>Peronosporales</taxon>
        <taxon>Peronosporaceae</taxon>
        <taxon>Phytophthora</taxon>
    </lineage>
</organism>
<feature type="coiled-coil region" evidence="1">
    <location>
        <begin position="188"/>
        <end position="215"/>
    </location>
</feature>
<name>A0AAD9GCJ0_9STRA</name>
<dbReference type="AlphaFoldDB" id="A0AAD9GCJ0"/>
<evidence type="ECO:0000256" key="1">
    <source>
        <dbReference type="SAM" id="Coils"/>
    </source>
</evidence>
<dbReference type="Proteomes" id="UP001259832">
    <property type="component" value="Unassembled WGS sequence"/>
</dbReference>
<reference evidence="3" key="1">
    <citation type="submission" date="2023-08" db="EMBL/GenBank/DDBJ databases">
        <title>Reference Genome Resource for the Citrus Pathogen Phytophthora citrophthora.</title>
        <authorList>
            <person name="Moller H."/>
            <person name="Coetzee B."/>
            <person name="Rose L.J."/>
            <person name="Van Niekerk J.M."/>
        </authorList>
    </citation>
    <scope>NUCLEOTIDE SEQUENCE</scope>
    <source>
        <strain evidence="3">STE-U-9442</strain>
    </source>
</reference>
<keyword evidence="1" id="KW-0175">Coiled coil</keyword>
<gene>
    <name evidence="3" type="ORF">P3T76_010485</name>
</gene>
<evidence type="ECO:0000313" key="3">
    <source>
        <dbReference type="EMBL" id="KAK1935791.1"/>
    </source>
</evidence>
<sequence length="602" mass="66868">MVRIMCVTDLPGDPDGVLVLHDVMELVDEAYEPGEGSTSANASPIIFDSDDEDLDVPPLRPRRSSRRNSSHRRHQQDERCSGAAESDDQSLGVTSLAARPVFGSPAMLDFGGDDTDEDVMGGVYHGAVTAKLKQPMEQWRLKSTITDVSVTRTPTARIISEKTKPVKTKPVSEAKGTPQRRMNPKDEVQYLRGRVRQLEQTLETLRLQALADKEKAMETAIVFNLVPQPELLAPSNNNPGSPAQTQTVKVRGSPAGVDSMASQNGSVASSEGLWERIATFQKAEYEKSMKQNKRLRVMAEQQLRALKQLEVAFRNPRALCLYIVVTVLPSTSEDVPDLIIVLSSLCQVIRALQSKNRPEKLFHGSLFDNEAAIFDSLRVELETQYRQTDNIFQSAGLAHFEGDMACSAALRSSGDGVFLENSECKVFPFSLNAVDQAVWQCLADRDAEFHPGLYEVREVTDDVVAVKISDLVQLPSAETRVTVWLTVKRFYEWSDDGRKRIICVWNAMVQTEGSLDIRLHERGWNVLRPLTYTACVDPSCTMSFTQTCMRISPLCQTEFPASAVAVGTLANVLVGCYHRTVIVMHHVLEKLLLVEDTRCLLG</sequence>
<evidence type="ECO:0000256" key="2">
    <source>
        <dbReference type="SAM" id="MobiDB-lite"/>
    </source>
</evidence>
<protein>
    <recommendedName>
        <fullName evidence="5">M96 mating-specific protein family</fullName>
    </recommendedName>
</protein>
<keyword evidence="4" id="KW-1185">Reference proteome</keyword>
<dbReference type="EMBL" id="JASMQC010000022">
    <property type="protein sequence ID" value="KAK1935791.1"/>
    <property type="molecule type" value="Genomic_DNA"/>
</dbReference>
<evidence type="ECO:0000313" key="4">
    <source>
        <dbReference type="Proteomes" id="UP001259832"/>
    </source>
</evidence>
<feature type="region of interest" description="Disordered" evidence="2">
    <location>
        <begin position="32"/>
        <end position="92"/>
    </location>
</feature>
<evidence type="ECO:0008006" key="5">
    <source>
        <dbReference type="Google" id="ProtNLM"/>
    </source>
</evidence>
<accession>A0AAD9GCJ0</accession>
<proteinExistence type="predicted"/>